<name>A0A0A9DT03_ARUDO</name>
<dbReference type="AlphaFoldDB" id="A0A0A9DT03"/>
<protein>
    <recommendedName>
        <fullName evidence="3">Secreted protein</fullName>
    </recommendedName>
</protein>
<dbReference type="EMBL" id="GBRH01206969">
    <property type="protein sequence ID" value="JAD90926.1"/>
    <property type="molecule type" value="Transcribed_RNA"/>
</dbReference>
<proteinExistence type="predicted"/>
<evidence type="ECO:0000313" key="2">
    <source>
        <dbReference type="EMBL" id="JAD90926.1"/>
    </source>
</evidence>
<feature type="signal peptide" evidence="1">
    <location>
        <begin position="1"/>
        <end position="19"/>
    </location>
</feature>
<reference evidence="2" key="2">
    <citation type="journal article" date="2015" name="Data Brief">
        <title>Shoot transcriptome of the giant reed, Arundo donax.</title>
        <authorList>
            <person name="Barrero R.A."/>
            <person name="Guerrero F.D."/>
            <person name="Moolhuijzen P."/>
            <person name="Goolsby J.A."/>
            <person name="Tidwell J."/>
            <person name="Bellgard S.E."/>
            <person name="Bellgard M.I."/>
        </authorList>
    </citation>
    <scope>NUCLEOTIDE SEQUENCE</scope>
    <source>
        <tissue evidence="2">Shoot tissue taken approximately 20 cm above the soil surface</tissue>
    </source>
</reference>
<feature type="chain" id="PRO_5002046603" description="Secreted protein" evidence="1">
    <location>
        <begin position="20"/>
        <end position="167"/>
    </location>
</feature>
<evidence type="ECO:0000256" key="1">
    <source>
        <dbReference type="SAM" id="SignalP"/>
    </source>
</evidence>
<accession>A0A0A9DT03</accession>
<sequence length="167" mass="18407">MCLKLPILAALLMIFPMECFPLLSSPVLPLLPFPTGVKVGYPMSPFSSGIISIESLLELDDDKNEIKNALKEDVSGPSRMSKLCSESLSFSELSWTSSTSGRCEVSRSETGLRMTVVRSDTRCAALLPRDGRYPIAPPYATARAPRPACAAAKFGRRRERELVRLLW</sequence>
<evidence type="ECO:0008006" key="3">
    <source>
        <dbReference type="Google" id="ProtNLM"/>
    </source>
</evidence>
<organism evidence="2">
    <name type="scientific">Arundo donax</name>
    <name type="common">Giant reed</name>
    <name type="synonym">Donax arundinaceus</name>
    <dbReference type="NCBI Taxonomy" id="35708"/>
    <lineage>
        <taxon>Eukaryota</taxon>
        <taxon>Viridiplantae</taxon>
        <taxon>Streptophyta</taxon>
        <taxon>Embryophyta</taxon>
        <taxon>Tracheophyta</taxon>
        <taxon>Spermatophyta</taxon>
        <taxon>Magnoliopsida</taxon>
        <taxon>Liliopsida</taxon>
        <taxon>Poales</taxon>
        <taxon>Poaceae</taxon>
        <taxon>PACMAD clade</taxon>
        <taxon>Arundinoideae</taxon>
        <taxon>Arundineae</taxon>
        <taxon>Arundo</taxon>
    </lineage>
</organism>
<keyword evidence="1" id="KW-0732">Signal</keyword>
<reference evidence="2" key="1">
    <citation type="submission" date="2014-09" db="EMBL/GenBank/DDBJ databases">
        <authorList>
            <person name="Magalhaes I.L.F."/>
            <person name="Oliveira U."/>
            <person name="Santos F.R."/>
            <person name="Vidigal T.H.D.A."/>
            <person name="Brescovit A.D."/>
            <person name="Santos A.J."/>
        </authorList>
    </citation>
    <scope>NUCLEOTIDE SEQUENCE</scope>
    <source>
        <tissue evidence="2">Shoot tissue taken approximately 20 cm above the soil surface</tissue>
    </source>
</reference>